<dbReference type="Proteomes" id="UP000266005">
    <property type="component" value="Unassembled WGS sequence"/>
</dbReference>
<name>A0A399S1A8_9BACT</name>
<sequence>MGLFSGFKVACLSGFLRGWRASKATKAGQRSAKEPKEETGFLTRSLASAVPGESWLSDGSVQARLWWGEVILEN</sequence>
<dbReference type="EMBL" id="QWGE01000004">
    <property type="protein sequence ID" value="RIJ37068.1"/>
    <property type="molecule type" value="Genomic_DNA"/>
</dbReference>
<comment type="caution">
    <text evidence="1">The sequence shown here is derived from an EMBL/GenBank/DDBJ whole genome shotgun (WGS) entry which is preliminary data.</text>
</comment>
<organism evidence="1 2">
    <name type="scientific">Pontibacter oryzae</name>
    <dbReference type="NCBI Taxonomy" id="2304593"/>
    <lineage>
        <taxon>Bacteria</taxon>
        <taxon>Pseudomonadati</taxon>
        <taxon>Bacteroidota</taxon>
        <taxon>Cytophagia</taxon>
        <taxon>Cytophagales</taxon>
        <taxon>Hymenobacteraceae</taxon>
        <taxon>Pontibacter</taxon>
    </lineage>
</organism>
<protein>
    <submittedName>
        <fullName evidence="1">Uncharacterized protein</fullName>
    </submittedName>
</protein>
<evidence type="ECO:0000313" key="2">
    <source>
        <dbReference type="Proteomes" id="UP000266005"/>
    </source>
</evidence>
<gene>
    <name evidence="1" type="ORF">D1627_14770</name>
</gene>
<dbReference type="AlphaFoldDB" id="A0A399S1A8"/>
<proteinExistence type="predicted"/>
<evidence type="ECO:0000313" key="1">
    <source>
        <dbReference type="EMBL" id="RIJ37068.1"/>
    </source>
</evidence>
<accession>A0A399S1A8</accession>
<reference evidence="2" key="1">
    <citation type="submission" date="2018-08" db="EMBL/GenBank/DDBJ databases">
        <title>Mucilaginibacter sp. MYSH2.</title>
        <authorList>
            <person name="Seo T."/>
        </authorList>
    </citation>
    <scope>NUCLEOTIDE SEQUENCE [LARGE SCALE GENOMIC DNA]</scope>
    <source>
        <strain evidence="2">KIRAN</strain>
    </source>
</reference>
<keyword evidence="2" id="KW-1185">Reference proteome</keyword>